<dbReference type="SUPFAM" id="SSF103473">
    <property type="entry name" value="MFS general substrate transporter"/>
    <property type="match status" value="1"/>
</dbReference>
<dbReference type="CDD" id="cd17324">
    <property type="entry name" value="MFS_NepI_like"/>
    <property type="match status" value="1"/>
</dbReference>
<evidence type="ECO:0000313" key="11">
    <source>
        <dbReference type="Proteomes" id="UP000838160"/>
    </source>
</evidence>
<accession>A0ABN8DKF8</accession>
<keyword evidence="6 8" id="KW-1133">Transmembrane helix</keyword>
<evidence type="ECO:0000259" key="9">
    <source>
        <dbReference type="PROSITE" id="PS50850"/>
    </source>
</evidence>
<evidence type="ECO:0000256" key="6">
    <source>
        <dbReference type="ARBA" id="ARBA00022989"/>
    </source>
</evidence>
<feature type="domain" description="Major facilitator superfamily (MFS) profile" evidence="9">
    <location>
        <begin position="1"/>
        <end position="372"/>
    </location>
</feature>
<sequence length="382" mass="41128">MIAFANIYWLQPLLPTLQNVFVVSSMEANLAMSVPLLGLGVGLILFASLSDTFGRCTVLLSGMACGLCFSILLPVIENYHGFLLVRFFQGVCFASCPAIAIPLLAEELRKSWLSSAVGYYIASNTLGGLLSRIIGGMGAEYAEHWAAGGYIITAISVVLFILVLYCLPKQRHFTASRFSLSSCIKAYGNHLTSWRLLLIYMIICIGFGCFVNITNYLMMILEGAPYNMSSDMRSMMFVTLLGGTMSSSLAGKFARKHNPVTGVGVGIVIMLTSVGLLFQAPLIFVVSGMILLSFGFFFCHANASALVGQSVKTAKGSAQALYSLSYYSGASLGVFYFEPYFIAFGWQGVLVSSGVLLLIAILLVATYQKLAVKQKPSSIGTA</sequence>
<feature type="transmembrane region" description="Helical" evidence="8">
    <location>
        <begin position="56"/>
        <end position="76"/>
    </location>
</feature>
<comment type="subcellular location">
    <subcellularLocation>
        <location evidence="1">Cell membrane</location>
        <topology evidence="1">Multi-pass membrane protein</topology>
    </subcellularLocation>
</comment>
<feature type="transmembrane region" description="Helical" evidence="8">
    <location>
        <begin position="82"/>
        <end position="105"/>
    </location>
</feature>
<feature type="transmembrane region" description="Helical" evidence="8">
    <location>
        <begin position="320"/>
        <end position="337"/>
    </location>
</feature>
<keyword evidence="5 8" id="KW-0812">Transmembrane</keyword>
<dbReference type="PANTHER" id="PTHR43271:SF1">
    <property type="entry name" value="INNER MEMBRANE TRANSPORT PROTEIN YNFM"/>
    <property type="match status" value="1"/>
</dbReference>
<feature type="transmembrane region" description="Helical" evidence="8">
    <location>
        <begin position="260"/>
        <end position="278"/>
    </location>
</feature>
<feature type="transmembrane region" description="Helical" evidence="8">
    <location>
        <begin position="284"/>
        <end position="308"/>
    </location>
</feature>
<dbReference type="InterPro" id="IPR011701">
    <property type="entry name" value="MFS"/>
</dbReference>
<gene>
    <name evidence="10" type="primary">ynfM</name>
    <name evidence="10" type="ORF">VHP8226_03585</name>
</gene>
<evidence type="ECO:0000256" key="2">
    <source>
        <dbReference type="ARBA" id="ARBA00008335"/>
    </source>
</evidence>
<evidence type="ECO:0000256" key="1">
    <source>
        <dbReference type="ARBA" id="ARBA00004651"/>
    </source>
</evidence>
<feature type="transmembrane region" description="Helical" evidence="8">
    <location>
        <begin position="343"/>
        <end position="365"/>
    </location>
</feature>
<evidence type="ECO:0000256" key="5">
    <source>
        <dbReference type="ARBA" id="ARBA00022692"/>
    </source>
</evidence>
<keyword evidence="3" id="KW-0813">Transport</keyword>
<evidence type="ECO:0000256" key="3">
    <source>
        <dbReference type="ARBA" id="ARBA00022448"/>
    </source>
</evidence>
<keyword evidence="11" id="KW-1185">Reference proteome</keyword>
<comment type="similarity">
    <text evidence="2">Belongs to the major facilitator superfamily.</text>
</comment>
<dbReference type="Proteomes" id="UP000838160">
    <property type="component" value="Unassembled WGS sequence"/>
</dbReference>
<dbReference type="Gene3D" id="1.20.1250.20">
    <property type="entry name" value="MFS general substrate transporter like domains"/>
    <property type="match status" value="1"/>
</dbReference>
<name>A0ABN8DKF8_9VIBR</name>
<reference evidence="10" key="1">
    <citation type="submission" date="2021-12" db="EMBL/GenBank/DDBJ databases">
        <authorList>
            <person name="Rodrigo-Torres L."/>
            <person name="Arahal R. D."/>
            <person name="Lucena T."/>
        </authorList>
    </citation>
    <scope>NUCLEOTIDE SEQUENCE</scope>
    <source>
        <strain evidence="10">CECT 8226</strain>
    </source>
</reference>
<feature type="transmembrane region" description="Helical" evidence="8">
    <location>
        <begin position="30"/>
        <end position="49"/>
    </location>
</feature>
<dbReference type="InterPro" id="IPR036259">
    <property type="entry name" value="MFS_trans_sf"/>
</dbReference>
<feature type="transmembrane region" description="Helical" evidence="8">
    <location>
        <begin position="194"/>
        <end position="214"/>
    </location>
</feature>
<feature type="transmembrane region" description="Helical" evidence="8">
    <location>
        <begin position="234"/>
        <end position="253"/>
    </location>
</feature>
<evidence type="ECO:0000256" key="8">
    <source>
        <dbReference type="SAM" id="Phobius"/>
    </source>
</evidence>
<dbReference type="PANTHER" id="PTHR43271">
    <property type="entry name" value="BLL2771 PROTEIN"/>
    <property type="match status" value="1"/>
</dbReference>
<evidence type="ECO:0000313" key="10">
    <source>
        <dbReference type="EMBL" id="CAH0529829.1"/>
    </source>
</evidence>
<feature type="transmembrane region" description="Helical" evidence="8">
    <location>
        <begin position="117"/>
        <end position="135"/>
    </location>
</feature>
<evidence type="ECO:0000256" key="7">
    <source>
        <dbReference type="ARBA" id="ARBA00023136"/>
    </source>
</evidence>
<protein>
    <submittedName>
        <fullName evidence="10">Inner membrane transport protein YnfM</fullName>
    </submittedName>
</protein>
<keyword evidence="4" id="KW-1003">Cell membrane</keyword>
<evidence type="ECO:0000256" key="4">
    <source>
        <dbReference type="ARBA" id="ARBA00022475"/>
    </source>
</evidence>
<dbReference type="EMBL" id="CAKLCM010000003">
    <property type="protein sequence ID" value="CAH0529829.1"/>
    <property type="molecule type" value="Genomic_DNA"/>
</dbReference>
<dbReference type="PROSITE" id="PS50850">
    <property type="entry name" value="MFS"/>
    <property type="match status" value="1"/>
</dbReference>
<dbReference type="InterPro" id="IPR020846">
    <property type="entry name" value="MFS_dom"/>
</dbReference>
<comment type="caution">
    <text evidence="10">The sequence shown here is derived from an EMBL/GenBank/DDBJ whole genome shotgun (WGS) entry which is preliminary data.</text>
</comment>
<feature type="transmembrane region" description="Helical" evidence="8">
    <location>
        <begin position="147"/>
        <end position="167"/>
    </location>
</feature>
<proteinExistence type="inferred from homology"/>
<keyword evidence="7 8" id="KW-0472">Membrane</keyword>
<organism evidence="10 11">
    <name type="scientific">Vibrio hippocampi</name>
    <dbReference type="NCBI Taxonomy" id="654686"/>
    <lineage>
        <taxon>Bacteria</taxon>
        <taxon>Pseudomonadati</taxon>
        <taxon>Pseudomonadota</taxon>
        <taxon>Gammaproteobacteria</taxon>
        <taxon>Vibrionales</taxon>
        <taxon>Vibrionaceae</taxon>
        <taxon>Vibrio</taxon>
    </lineage>
</organism>
<dbReference type="Pfam" id="PF07690">
    <property type="entry name" value="MFS_1"/>
    <property type="match status" value="1"/>
</dbReference>